<dbReference type="GO" id="GO:0006351">
    <property type="term" value="P:DNA-templated transcription"/>
    <property type="evidence" value="ECO:0007669"/>
    <property type="project" value="InterPro"/>
</dbReference>
<dbReference type="InterPro" id="IPR052761">
    <property type="entry name" value="Fungal_Detox/Toxin_TFs"/>
</dbReference>
<dbReference type="Proteomes" id="UP000226031">
    <property type="component" value="Unassembled WGS sequence"/>
</dbReference>
<feature type="region of interest" description="Disordered" evidence="6">
    <location>
        <begin position="1"/>
        <end position="26"/>
    </location>
</feature>
<dbReference type="CDD" id="cd12148">
    <property type="entry name" value="fungal_TF_MHR"/>
    <property type="match status" value="1"/>
</dbReference>
<dbReference type="SUPFAM" id="SSF57701">
    <property type="entry name" value="Zn2/Cys6 DNA-binding domain"/>
    <property type="match status" value="1"/>
</dbReference>
<name>A0A2B7ZEA9_9EURO</name>
<organism evidence="8 9">
    <name type="scientific">[Emmonsia] crescens</name>
    <dbReference type="NCBI Taxonomy" id="73230"/>
    <lineage>
        <taxon>Eukaryota</taxon>
        <taxon>Fungi</taxon>
        <taxon>Dikarya</taxon>
        <taxon>Ascomycota</taxon>
        <taxon>Pezizomycotina</taxon>
        <taxon>Eurotiomycetes</taxon>
        <taxon>Eurotiomycetidae</taxon>
        <taxon>Onygenales</taxon>
        <taxon>Ajellomycetaceae</taxon>
        <taxon>Emergomyces</taxon>
    </lineage>
</organism>
<dbReference type="PROSITE" id="PS00463">
    <property type="entry name" value="ZN2_CY6_FUNGAL_1"/>
    <property type="match status" value="1"/>
</dbReference>
<evidence type="ECO:0000313" key="8">
    <source>
        <dbReference type="EMBL" id="PGH31342.1"/>
    </source>
</evidence>
<sequence>MASVGVAEPQPQNKRKAAAAGIQTTSRPVKRRASKACCCCRARKVRCDVVENGSPCTNCRLDEVKCVVTESKRRKKSRAEGGASNSSPAQSPNTPDDSGFPFTNNNNDHIGVAIPNPLAPLSPSQLSVDLEHGHHVPHLLYQTQGNRIKHEDRRRRMSSISAFPTGHPLCNMTSTVQHLLDADFGARHSPQPTQPAQPAQQPKGWLPNFIRPLPAKFQSGDIAYLESKGALTIPHQGLRNELMKSYLQFVHPYMPLLELDDFLRTLARNDGSRRMSLLLFQAAMFAGTAFISMKHLVEAGYESRKEARKAFFQRARLLYDFDYEIDRISLVQSLLLMTHWYEMPDDQKDTWHWMGVSLSLAHTIGLQRDPSTSCMDPQRQKLWKRVWWSTYTRDRLIALGMRRPTRIKDEDCDVPMLTLDDFDIKPLSAEALQIVGDCELAHNIDHQKQLATMFIEKSKLCLCISHVLGAQYSVLGHKFGGTTETTMMLVPKKSSSETCQVRKCDQELETWLADLPEPSRYHRPSSSSFANGEEVLHIHRALLKMIYLTTSSALHRPQVLPATPFPTVEAGLHDLSRNKVRHAAIEITNIAQHLHTMDLTRYLPTTGVTVLLPAVIIHLLDIKSNDLNVRSASLHRFYQCMQILQRLREIYASADFATSFLEAAIRKAGVQVSTQAPQERPVQPSALHFSAGRPEALTPPPDSMADKLPDFTYASIAPSVTFTQADKPDILYASTPPQSVGSENGSTNNVRADLFSDETPVSGAEDCGTSLTEFMNLAHDADINQNDLDALINFDDAGANFFAAEDAIGGVDPTITSMSNDNSSRFSLDNIDWMQDFTVNNNIGTDNNTQMSCNLDQKFLDPEDKTGEHVTLTDSDSKNDSIENAVAKSASPNSFNEAETLQLRAISIPADTGLKASI</sequence>
<keyword evidence="5" id="KW-0539">Nucleus</keyword>
<dbReference type="GO" id="GO:0003677">
    <property type="term" value="F:DNA binding"/>
    <property type="evidence" value="ECO:0007669"/>
    <property type="project" value="UniProtKB-KW"/>
</dbReference>
<proteinExistence type="predicted"/>
<evidence type="ECO:0000256" key="2">
    <source>
        <dbReference type="ARBA" id="ARBA00023015"/>
    </source>
</evidence>
<keyword evidence="4" id="KW-0804">Transcription</keyword>
<feature type="compositionally biased region" description="Polar residues" evidence="6">
    <location>
        <begin position="83"/>
        <end position="108"/>
    </location>
</feature>
<evidence type="ECO:0000256" key="6">
    <source>
        <dbReference type="SAM" id="MobiDB-lite"/>
    </source>
</evidence>
<feature type="region of interest" description="Disordered" evidence="6">
    <location>
        <begin position="70"/>
        <end position="116"/>
    </location>
</feature>
<evidence type="ECO:0000256" key="5">
    <source>
        <dbReference type="ARBA" id="ARBA00023242"/>
    </source>
</evidence>
<dbReference type="GO" id="GO:0000981">
    <property type="term" value="F:DNA-binding transcription factor activity, RNA polymerase II-specific"/>
    <property type="evidence" value="ECO:0007669"/>
    <property type="project" value="InterPro"/>
</dbReference>
<keyword evidence="1" id="KW-0479">Metal-binding</keyword>
<evidence type="ECO:0000259" key="7">
    <source>
        <dbReference type="PROSITE" id="PS50048"/>
    </source>
</evidence>
<dbReference type="CDD" id="cd00067">
    <property type="entry name" value="GAL4"/>
    <property type="match status" value="1"/>
</dbReference>
<dbReference type="InterPro" id="IPR007219">
    <property type="entry name" value="XnlR_reg_dom"/>
</dbReference>
<dbReference type="Pfam" id="PF04082">
    <property type="entry name" value="Fungal_trans"/>
    <property type="match status" value="1"/>
</dbReference>
<dbReference type="PROSITE" id="PS50048">
    <property type="entry name" value="ZN2_CY6_FUNGAL_2"/>
    <property type="match status" value="1"/>
</dbReference>
<dbReference type="InterPro" id="IPR001138">
    <property type="entry name" value="Zn2Cys6_DnaBD"/>
</dbReference>
<keyword evidence="9" id="KW-1185">Reference proteome</keyword>
<dbReference type="AlphaFoldDB" id="A0A2B7ZEA9"/>
<gene>
    <name evidence="8" type="ORF">GX50_05881</name>
</gene>
<keyword evidence="3" id="KW-0238">DNA-binding</keyword>
<dbReference type="Gene3D" id="4.10.240.10">
    <property type="entry name" value="Zn(2)-C6 fungal-type DNA-binding domain"/>
    <property type="match status" value="1"/>
</dbReference>
<keyword evidence="2" id="KW-0805">Transcription regulation</keyword>
<dbReference type="SMART" id="SM00066">
    <property type="entry name" value="GAL4"/>
    <property type="match status" value="1"/>
</dbReference>
<feature type="domain" description="Zn(2)-C6 fungal-type" evidence="7">
    <location>
        <begin position="36"/>
        <end position="68"/>
    </location>
</feature>
<evidence type="ECO:0000256" key="4">
    <source>
        <dbReference type="ARBA" id="ARBA00023163"/>
    </source>
</evidence>
<evidence type="ECO:0000256" key="1">
    <source>
        <dbReference type="ARBA" id="ARBA00022723"/>
    </source>
</evidence>
<dbReference type="SMART" id="SM00906">
    <property type="entry name" value="Fungal_trans"/>
    <property type="match status" value="1"/>
</dbReference>
<accession>A0A2B7ZEA9</accession>
<comment type="caution">
    <text evidence="8">The sequence shown here is derived from an EMBL/GenBank/DDBJ whole genome shotgun (WGS) entry which is preliminary data.</text>
</comment>
<dbReference type="InterPro" id="IPR036864">
    <property type="entry name" value="Zn2-C6_fun-type_DNA-bd_sf"/>
</dbReference>
<dbReference type="GO" id="GO:0008270">
    <property type="term" value="F:zinc ion binding"/>
    <property type="evidence" value="ECO:0007669"/>
    <property type="project" value="InterPro"/>
</dbReference>
<dbReference type="EMBL" id="PDND01000131">
    <property type="protein sequence ID" value="PGH31342.1"/>
    <property type="molecule type" value="Genomic_DNA"/>
</dbReference>
<dbReference type="STRING" id="73230.A0A2B7ZEA9"/>
<evidence type="ECO:0000313" key="9">
    <source>
        <dbReference type="Proteomes" id="UP000226031"/>
    </source>
</evidence>
<dbReference type="VEuPathDB" id="FungiDB:EMCG_01933"/>
<protein>
    <recommendedName>
        <fullName evidence="7">Zn(2)-C6 fungal-type domain-containing protein</fullName>
    </recommendedName>
</protein>
<reference evidence="8 9" key="1">
    <citation type="submission" date="2017-10" db="EMBL/GenBank/DDBJ databases">
        <title>Comparative genomics in systemic dimorphic fungi from Ajellomycetaceae.</title>
        <authorList>
            <person name="Munoz J.F."/>
            <person name="Mcewen J.G."/>
            <person name="Clay O.K."/>
            <person name="Cuomo C.A."/>
        </authorList>
    </citation>
    <scope>NUCLEOTIDE SEQUENCE [LARGE SCALE GENOMIC DNA]</scope>
    <source>
        <strain evidence="8 9">UAMH4076</strain>
    </source>
</reference>
<dbReference type="PANTHER" id="PTHR47425">
    <property type="entry name" value="FARB-RELATED"/>
    <property type="match status" value="1"/>
</dbReference>
<dbReference type="PANTHER" id="PTHR47425:SF2">
    <property type="entry name" value="FARB-RELATED"/>
    <property type="match status" value="1"/>
</dbReference>
<evidence type="ECO:0000256" key="3">
    <source>
        <dbReference type="ARBA" id="ARBA00023125"/>
    </source>
</evidence>